<evidence type="ECO:0000313" key="3">
    <source>
        <dbReference type="Proteomes" id="UP000004956"/>
    </source>
</evidence>
<organism evidence="2 3">
    <name type="scientific">Sutterella parvirubra YIT 11816</name>
    <dbReference type="NCBI Taxonomy" id="762967"/>
    <lineage>
        <taxon>Bacteria</taxon>
        <taxon>Pseudomonadati</taxon>
        <taxon>Pseudomonadota</taxon>
        <taxon>Betaproteobacteria</taxon>
        <taxon>Burkholderiales</taxon>
        <taxon>Sutterellaceae</taxon>
        <taxon>Sutterella</taxon>
    </lineage>
</organism>
<dbReference type="EMBL" id="AFBQ01000013">
    <property type="protein sequence ID" value="EHY32511.1"/>
    <property type="molecule type" value="Genomic_DNA"/>
</dbReference>
<dbReference type="PATRIC" id="fig|762967.3.peg.106"/>
<evidence type="ECO:0000256" key="1">
    <source>
        <dbReference type="SAM" id="MobiDB-lite"/>
    </source>
</evidence>
<dbReference type="HOGENOM" id="CLU_2482147_0_0_4"/>
<proteinExistence type="predicted"/>
<feature type="region of interest" description="Disordered" evidence="1">
    <location>
        <begin position="57"/>
        <end position="87"/>
    </location>
</feature>
<dbReference type="STRING" id="762967.HMPREF9440_00121"/>
<accession>H3KBM4</accession>
<reference evidence="2 3" key="1">
    <citation type="submission" date="2011-11" db="EMBL/GenBank/DDBJ databases">
        <authorList>
            <person name="Weinstock G."/>
            <person name="Sodergren E."/>
            <person name="Clifton S."/>
            <person name="Fulton L."/>
            <person name="Fulton B."/>
            <person name="Courtney L."/>
            <person name="Fronick C."/>
            <person name="Harrison M."/>
            <person name="Strong C."/>
            <person name="Farmer C."/>
            <person name="Delahaunty K."/>
            <person name="Markovic C."/>
            <person name="Hall O."/>
            <person name="Minx P."/>
            <person name="Tomlinson C."/>
            <person name="Mitreva M."/>
            <person name="Hou S."/>
            <person name="Chen J."/>
            <person name="Wollam A."/>
            <person name="Pepin K.H."/>
            <person name="Johnson M."/>
            <person name="Bhonagiri V."/>
            <person name="Zhang X."/>
            <person name="Suruliraj S."/>
            <person name="Warren W."/>
            <person name="Chinwalla A."/>
            <person name="Mardis E.R."/>
            <person name="Wilson R.K."/>
        </authorList>
    </citation>
    <scope>NUCLEOTIDE SEQUENCE [LARGE SCALE GENOMIC DNA]</scope>
    <source>
        <strain evidence="2 3">YIT 11816</strain>
    </source>
</reference>
<name>H3KBM4_9BURK</name>
<sequence>MDGGPVHASRVLWVREGGGGRTARTPRKRIPEGVVLPRGFVVHRFYQRPAKDLLRADPKLCPEPRSEPAASPEPVATGAAFRPRVSL</sequence>
<feature type="region of interest" description="Disordered" evidence="1">
    <location>
        <begin position="1"/>
        <end position="26"/>
    </location>
</feature>
<evidence type="ECO:0000313" key="2">
    <source>
        <dbReference type="EMBL" id="EHY32511.1"/>
    </source>
</evidence>
<comment type="caution">
    <text evidence="2">The sequence shown here is derived from an EMBL/GenBank/DDBJ whole genome shotgun (WGS) entry which is preliminary data.</text>
</comment>
<dbReference type="Proteomes" id="UP000004956">
    <property type="component" value="Unassembled WGS sequence"/>
</dbReference>
<keyword evidence="3" id="KW-1185">Reference proteome</keyword>
<dbReference type="AlphaFoldDB" id="H3KBM4"/>
<protein>
    <submittedName>
        <fullName evidence="2">Uncharacterized protein</fullName>
    </submittedName>
</protein>
<gene>
    <name evidence="2" type="ORF">HMPREF9440_00121</name>
</gene>
<feature type="compositionally biased region" description="Basic and acidic residues" evidence="1">
    <location>
        <begin position="57"/>
        <end position="66"/>
    </location>
</feature>